<evidence type="ECO:0000256" key="5">
    <source>
        <dbReference type="SAM" id="MobiDB-lite"/>
    </source>
</evidence>
<feature type="domain" description="tRNA (32-2'-O)-methyltransferase regulator THADA-like C-terminal TPR repeats region" evidence="8">
    <location>
        <begin position="1346"/>
        <end position="1513"/>
    </location>
</feature>
<comment type="function">
    <text evidence="3">Together with methyltransferase FTSJ1, methylates the 2'-O-ribose of nucleotides at position 32 of the anticodon loop of substrate tRNAs.</text>
</comment>
<evidence type="ECO:0000259" key="7">
    <source>
        <dbReference type="Pfam" id="PF25150"/>
    </source>
</evidence>
<dbReference type="RefSeq" id="XP_032804386.1">
    <property type="nucleotide sequence ID" value="XM_032948495.1"/>
</dbReference>
<dbReference type="InterPro" id="IPR051954">
    <property type="entry name" value="tRNA_methyltransferase_THADA"/>
</dbReference>
<dbReference type="PANTHER" id="PTHR14387">
    <property type="entry name" value="THADA/DEATH RECEPTOR INTERACTING PROTEIN"/>
    <property type="match status" value="1"/>
</dbReference>
<keyword evidence="2" id="KW-0819">tRNA processing</keyword>
<evidence type="ECO:0000256" key="3">
    <source>
        <dbReference type="ARBA" id="ARBA00035625"/>
    </source>
</evidence>
<dbReference type="InterPro" id="IPR016024">
    <property type="entry name" value="ARM-type_fold"/>
</dbReference>
<dbReference type="SUPFAM" id="SSF48371">
    <property type="entry name" value="ARM repeat"/>
    <property type="match status" value="2"/>
</dbReference>
<dbReference type="InterPro" id="IPR019442">
    <property type="entry name" value="THADA/TRM732_DUF2428"/>
</dbReference>
<dbReference type="CTD" id="63892"/>
<dbReference type="GO" id="GO:0005829">
    <property type="term" value="C:cytosol"/>
    <property type="evidence" value="ECO:0007669"/>
    <property type="project" value="TreeGrafter"/>
</dbReference>
<dbReference type="Proteomes" id="UP001318040">
    <property type="component" value="Chromosome 6"/>
</dbReference>
<reference evidence="10" key="1">
    <citation type="submission" date="2025-08" db="UniProtKB">
        <authorList>
            <consortium name="RefSeq"/>
        </authorList>
    </citation>
    <scope>IDENTIFICATION</scope>
    <source>
        <tissue evidence="10">Sperm</tissue>
    </source>
</reference>
<feature type="domain" description="DUF2428" evidence="6">
    <location>
        <begin position="1095"/>
        <end position="1343"/>
    </location>
</feature>
<dbReference type="Pfam" id="PF25151">
    <property type="entry name" value="TPR_Trm732_C"/>
    <property type="match status" value="1"/>
</dbReference>
<feature type="compositionally biased region" description="Low complexity" evidence="5">
    <location>
        <begin position="451"/>
        <end position="464"/>
    </location>
</feature>
<proteinExistence type="inferred from homology"/>
<evidence type="ECO:0000256" key="1">
    <source>
        <dbReference type="ARBA" id="ARBA00010409"/>
    </source>
</evidence>
<dbReference type="KEGG" id="pmrn:116939733"/>
<organism evidence="9 10">
    <name type="scientific">Petromyzon marinus</name>
    <name type="common">Sea lamprey</name>
    <dbReference type="NCBI Taxonomy" id="7757"/>
    <lineage>
        <taxon>Eukaryota</taxon>
        <taxon>Metazoa</taxon>
        <taxon>Chordata</taxon>
        <taxon>Craniata</taxon>
        <taxon>Vertebrata</taxon>
        <taxon>Cyclostomata</taxon>
        <taxon>Hyperoartia</taxon>
        <taxon>Petromyzontiformes</taxon>
        <taxon>Petromyzontidae</taxon>
        <taxon>Petromyzon</taxon>
    </lineage>
</organism>
<dbReference type="InterPro" id="IPR011989">
    <property type="entry name" value="ARM-like"/>
</dbReference>
<feature type="domain" description="tRNA (32-2'-O)-methyltransferase regulator THADA-like TPR repeats region" evidence="7">
    <location>
        <begin position="674"/>
        <end position="921"/>
    </location>
</feature>
<evidence type="ECO:0000313" key="9">
    <source>
        <dbReference type="Proteomes" id="UP001318040"/>
    </source>
</evidence>
<dbReference type="InterPro" id="IPR056842">
    <property type="entry name" value="THADA-like_TPR_C"/>
</dbReference>
<dbReference type="PANTHER" id="PTHR14387:SF7">
    <property type="entry name" value="THYROID ADENOMA-ASSOCIATED PROTEIN"/>
    <property type="match status" value="1"/>
</dbReference>
<evidence type="ECO:0000256" key="2">
    <source>
        <dbReference type="ARBA" id="ARBA00022694"/>
    </source>
</evidence>
<comment type="similarity">
    <text evidence="1">Belongs to the THADA family.</text>
</comment>
<evidence type="ECO:0000256" key="4">
    <source>
        <dbReference type="ARBA" id="ARBA00035698"/>
    </source>
</evidence>
<evidence type="ECO:0000313" key="10">
    <source>
        <dbReference type="RefSeq" id="XP_032804386.1"/>
    </source>
</evidence>
<sequence length="2118" mass="224675">MGRRRRGGAADVGAIEIGARELELLATLADGAAGDGEAARAVLDCVQLADGMAQLAQLKKVGAALQRASERASRTAKGDPPAGAESHVAREVACCCLRVLTLAHLTVSWKSPLKRALASLLESQRGEWRVMACDALAGQVSDAVGPSGRKPGGEPSPADASRPGWVTVSTLACCLENFPLGEEALVSVLSPVLELLLGLLSDSVNRARECAGQAAERTAWMHEAQTAVKTTMVLLQKGLGRPGKVQDEGPMSLRTTSEGFIGCFVDILSDAGFLRTCRAAAGMAAVLLLLLGPNTATDPAPLLALALLGSREMGASGGGGGEVALPAWASEGFRRLCDVAASDREAWLSVCHGTLAMLDWDVASGPQLRLLLRVLQPLLGLAAGSQEPSAALTLARTLTLWTTSALVALGSEAARATPLLCSALTGSGRCDEFTSPSPTPCDSSPLPPTSMPASGSSSSSSPPSAEVRVADLLVERYVWANLDHPLDGVRHEARHILTNLLRAHCAAVALARTSTFGSGVGGDAAASPLDGLARGVARRTLALGWRCRAAFGAARALIEVQGPSWLLALAPGTPRGLLVAAAVDPAMCPHAADVLGSMSRAHFQEIGHGAESRERQDVDGVGIGGDFADPWLRTWVSPLLEVLCAPPLGTGTADEGDGAEGDGAEGDADAETGRSRVVEQCLPQLLQSNPACLALTVQALQARQPGGRGSLGGLVACVRASARVRGAGPGHPDGEARAAAPDRLLLGEDLMERALAHRCDQVRLDALALLCESVRGTEPVSPRELALLRTALPLALPGCSAATRRATLSLVRKLLLRMRDGALAWLRQSGSSHRSDPPGVDGRRPHVSLQQYGEFLVWLSDMSFDALFPGASFPRKFMALSMLGLLEEVFPDFPGFSLAEAVTPERARVLLGCLADNFPEVKRLASTLLRLLPGERLGLQTEECLRSLLGVALALASSPRPSDPSTAAPLLALLVRWAPHAALSRVLPSHTSEDGVEETCPGGRGVGEVTGADAVSSASRLDGVQDKTDRSLESNTLAVMGVLVSGLEADVAVAEHSLLEAAGTRPMYGRLHAAAHLLHGTCPGSLCAEPAWQHLLERLLSAAWRVSRIASRVVNSSSPEGFIPDRPGTGAGCVAAVEEEREGTRSVTAQAVLLCCWRSMKEISLLLGQLSQHAALQPAQMEAVGHYFRQQLLESRHRGAFELAYVGFGKLVDALARSEDPALQALPRQWLEAVLGEVKESAAASKLCATRRSAGVPFYIQALVSAEHKRSGRSLLRTAMTQLLPLALPQGKGPDEPSVHAQVHALNILRALFRDSRLGDHMTTYVPDALQAAILGFASPVWAVCNSCTLLFSTLITRVFGAKRSRREPIGSNRMTGREFFSRYPSLHPFLLEQLSHAASTCSRSGGDAVGTASLQPALFPLLLLLAKLYPSPMDGTYTELSLAPFLPLLVRCGGSPVWRARVMAAHALVAFIPAAAATRVLCELLDSLPRGLRQADGASNRTHGTLLQVHHLVRAQGESLGSSPEFVPRSGYPGERVYERLLDCVWLATRMNPCAVTRAAYLDVLSLAITHGERSCRKGAVYATLVLRTHALVSAWLQAPSDGQVLEPGHALWEASSAHLALALLSAQPPYQRQGASGTESRTADDAAGDERGLLRRLLSSPACEVHSAALCWLVAARASEHRRGQPQGTQLGGTEVMEAVRDLAVQEMHPQCRTEAFRALCRWPVEDLVPWPQGIGCLAADELLNWIVALIEANLHNVDLRCAGLEFSAHVVQHLLNLNPMQQVPPAWARCVERWIRSVVAGGNADTRSEVRLVSAEVIGEVAASLLTNDRLPMGLGGCLNLWGALLGLLQDDDVGVRARATTALGGLAPRSPTWEGVALEEVMPNHALDLGLKALLDLLGAWGLFWEALPTLLLWLLEDEEPRVVGTTEDDEQGGLGHPAELLMEAGEERENENEFLFDKGRVNLFAERLLFARLLCARLEGHLRHLFTHQPAPPNPDVAERLAATADALAASSRKATRDLLQLRRSLEPSLQEAPRYTVLAERAARCVLTLRVLLLAVAPSEPAPALQAAVQAGLQEARALERACSGTGLTHSFLACTAGIHQGYALNPERSCS</sequence>
<feature type="region of interest" description="Disordered" evidence="5">
    <location>
        <begin position="142"/>
        <end position="162"/>
    </location>
</feature>
<feature type="region of interest" description="Disordered" evidence="5">
    <location>
        <begin position="432"/>
        <end position="464"/>
    </location>
</feature>
<accession>A0AAJ7SRS1</accession>
<feature type="region of interest" description="Disordered" evidence="5">
    <location>
        <begin position="650"/>
        <end position="672"/>
    </location>
</feature>
<dbReference type="Pfam" id="PF25150">
    <property type="entry name" value="TPR_Trm732"/>
    <property type="match status" value="1"/>
</dbReference>
<keyword evidence="9" id="KW-1185">Reference proteome</keyword>
<dbReference type="GO" id="GO:0030488">
    <property type="term" value="P:tRNA methylation"/>
    <property type="evidence" value="ECO:0007669"/>
    <property type="project" value="TreeGrafter"/>
</dbReference>
<evidence type="ECO:0000259" key="8">
    <source>
        <dbReference type="Pfam" id="PF25151"/>
    </source>
</evidence>
<feature type="compositionally biased region" description="Acidic residues" evidence="5">
    <location>
        <begin position="654"/>
        <end position="670"/>
    </location>
</feature>
<protein>
    <recommendedName>
        <fullName evidence="4">tRNA (32-2'-O)-methyltransferase regulator THADA</fullName>
    </recommendedName>
</protein>
<feature type="compositionally biased region" description="Low complexity" evidence="5">
    <location>
        <begin position="434"/>
        <end position="444"/>
    </location>
</feature>
<dbReference type="Gene3D" id="1.25.10.10">
    <property type="entry name" value="Leucine-rich Repeat Variant"/>
    <property type="match status" value="1"/>
</dbReference>
<dbReference type="InterPro" id="IPR056843">
    <property type="entry name" value="THADA-like_TPR"/>
</dbReference>
<dbReference type="Pfam" id="PF10350">
    <property type="entry name" value="DUF2428"/>
    <property type="match status" value="1"/>
</dbReference>
<evidence type="ECO:0000259" key="6">
    <source>
        <dbReference type="Pfam" id="PF10350"/>
    </source>
</evidence>
<gene>
    <name evidence="10" type="primary">THADA</name>
</gene>
<name>A0AAJ7SRS1_PETMA</name>